<evidence type="ECO:0000313" key="3">
    <source>
        <dbReference type="Proteomes" id="UP000636800"/>
    </source>
</evidence>
<proteinExistence type="predicted"/>
<dbReference type="EMBL" id="JADCNL010000006">
    <property type="protein sequence ID" value="KAG0476526.1"/>
    <property type="molecule type" value="Genomic_DNA"/>
</dbReference>
<accession>A0A835QNA9</accession>
<sequence>MEADAVVENIESLLSDSSSHGESRKPKRKKSSGGASYVSSGIKLESISKSFHGVTLLKDVSWEVKKGEKVGLVGTVKEEFLSAFIEEMEIAERLEKVQKALESSVEDLSLMGTL</sequence>
<dbReference type="InterPro" id="IPR027417">
    <property type="entry name" value="P-loop_NTPase"/>
</dbReference>
<feature type="region of interest" description="Disordered" evidence="1">
    <location>
        <begin position="13"/>
        <end position="37"/>
    </location>
</feature>
<dbReference type="AlphaFoldDB" id="A0A835QNA9"/>
<dbReference type="OrthoDB" id="4062651at2759"/>
<reference evidence="2 3" key="1">
    <citation type="journal article" date="2020" name="Nat. Food">
        <title>A phased Vanilla planifolia genome enables genetic improvement of flavour and production.</title>
        <authorList>
            <person name="Hasing T."/>
            <person name="Tang H."/>
            <person name="Brym M."/>
            <person name="Khazi F."/>
            <person name="Huang T."/>
            <person name="Chambers A.H."/>
        </authorList>
    </citation>
    <scope>NUCLEOTIDE SEQUENCE [LARGE SCALE GENOMIC DNA]</scope>
    <source>
        <tissue evidence="2">Leaf</tissue>
    </source>
</reference>
<protein>
    <submittedName>
        <fullName evidence="2">Uncharacterized protein</fullName>
    </submittedName>
</protein>
<keyword evidence="3" id="KW-1185">Reference proteome</keyword>
<evidence type="ECO:0000256" key="1">
    <source>
        <dbReference type="SAM" id="MobiDB-lite"/>
    </source>
</evidence>
<gene>
    <name evidence="2" type="ORF">HPP92_013367</name>
</gene>
<name>A0A835QNA9_VANPL</name>
<dbReference type="SUPFAM" id="SSF52540">
    <property type="entry name" value="P-loop containing nucleoside triphosphate hydrolases"/>
    <property type="match status" value="1"/>
</dbReference>
<comment type="caution">
    <text evidence="2">The sequence shown here is derived from an EMBL/GenBank/DDBJ whole genome shotgun (WGS) entry which is preliminary data.</text>
</comment>
<dbReference type="Gene3D" id="3.40.50.300">
    <property type="entry name" value="P-loop containing nucleotide triphosphate hydrolases"/>
    <property type="match status" value="1"/>
</dbReference>
<dbReference type="Proteomes" id="UP000636800">
    <property type="component" value="Chromosome 6"/>
</dbReference>
<evidence type="ECO:0000313" key="2">
    <source>
        <dbReference type="EMBL" id="KAG0476526.1"/>
    </source>
</evidence>
<organism evidence="2 3">
    <name type="scientific">Vanilla planifolia</name>
    <name type="common">Vanilla</name>
    <dbReference type="NCBI Taxonomy" id="51239"/>
    <lineage>
        <taxon>Eukaryota</taxon>
        <taxon>Viridiplantae</taxon>
        <taxon>Streptophyta</taxon>
        <taxon>Embryophyta</taxon>
        <taxon>Tracheophyta</taxon>
        <taxon>Spermatophyta</taxon>
        <taxon>Magnoliopsida</taxon>
        <taxon>Liliopsida</taxon>
        <taxon>Asparagales</taxon>
        <taxon>Orchidaceae</taxon>
        <taxon>Vanilloideae</taxon>
        <taxon>Vanilleae</taxon>
        <taxon>Vanilla</taxon>
    </lineage>
</organism>